<dbReference type="PANTHER" id="PTHR30136:SF2">
    <property type="entry name" value="TRANSCRIPTIONAL REGULATOR ICLR"/>
    <property type="match status" value="1"/>
</dbReference>
<dbReference type="SUPFAM" id="SSF55781">
    <property type="entry name" value="GAF domain-like"/>
    <property type="match status" value="1"/>
</dbReference>
<keyword evidence="2" id="KW-0805">Transcription regulation</keyword>
<dbReference type="Pfam" id="PF09339">
    <property type="entry name" value="HTH_IclR"/>
    <property type="match status" value="1"/>
</dbReference>
<dbReference type="PROSITE" id="PS51077">
    <property type="entry name" value="HTH_ICLR"/>
    <property type="match status" value="1"/>
</dbReference>
<dbReference type="InterPro" id="IPR050707">
    <property type="entry name" value="HTH_MetabolicPath_Reg"/>
</dbReference>
<dbReference type="SMART" id="SM00346">
    <property type="entry name" value="HTH_ICLR"/>
    <property type="match status" value="1"/>
</dbReference>
<dbReference type="GO" id="GO:0003700">
    <property type="term" value="F:DNA-binding transcription factor activity"/>
    <property type="evidence" value="ECO:0007669"/>
    <property type="project" value="TreeGrafter"/>
</dbReference>
<dbReference type="PANTHER" id="PTHR30136">
    <property type="entry name" value="HELIX-TURN-HELIX TRANSCRIPTIONAL REGULATOR, ICLR FAMILY"/>
    <property type="match status" value="1"/>
</dbReference>
<dbReference type="EMBL" id="BOPG01000033">
    <property type="protein sequence ID" value="GIJ57728.1"/>
    <property type="molecule type" value="Genomic_DNA"/>
</dbReference>
<comment type="caution">
    <text evidence="8">The sequence shown here is derived from an EMBL/GenBank/DDBJ whole genome shotgun (WGS) entry which is preliminary data.</text>
</comment>
<evidence type="ECO:0000256" key="4">
    <source>
        <dbReference type="ARBA" id="ARBA00023163"/>
    </source>
</evidence>
<dbReference type="Proteomes" id="UP000612585">
    <property type="component" value="Unassembled WGS sequence"/>
</dbReference>
<comment type="function">
    <text evidence="5">May be an activator protein for the gylABX operon.</text>
</comment>
<dbReference type="AlphaFoldDB" id="A0A8J3ZAG4"/>
<accession>A0A8J3ZAG4</accession>
<proteinExistence type="predicted"/>
<dbReference type="InterPro" id="IPR036388">
    <property type="entry name" value="WH-like_DNA-bd_sf"/>
</dbReference>
<keyword evidence="4" id="KW-0804">Transcription</keyword>
<dbReference type="GO" id="GO:0045892">
    <property type="term" value="P:negative regulation of DNA-templated transcription"/>
    <property type="evidence" value="ECO:0007669"/>
    <property type="project" value="TreeGrafter"/>
</dbReference>
<evidence type="ECO:0000313" key="8">
    <source>
        <dbReference type="EMBL" id="GIJ57728.1"/>
    </source>
</evidence>
<evidence type="ECO:0000256" key="6">
    <source>
        <dbReference type="ARBA" id="ARBA00070406"/>
    </source>
</evidence>
<dbReference type="SUPFAM" id="SSF46785">
    <property type="entry name" value="Winged helix' DNA-binding domain"/>
    <property type="match status" value="1"/>
</dbReference>
<dbReference type="FunFam" id="1.10.10.10:FF:000056">
    <property type="entry name" value="IclR family transcriptional regulator"/>
    <property type="match status" value="1"/>
</dbReference>
<keyword evidence="1" id="KW-0319">Glycerol metabolism</keyword>
<protein>
    <recommendedName>
        <fullName evidence="6">Glycerol operon regulatory protein</fullName>
    </recommendedName>
</protein>
<keyword evidence="9" id="KW-1185">Reference proteome</keyword>
<keyword evidence="3" id="KW-0238">DNA-binding</keyword>
<dbReference type="GO" id="GO:0006071">
    <property type="term" value="P:glycerol metabolic process"/>
    <property type="evidence" value="ECO:0007669"/>
    <property type="project" value="UniProtKB-KW"/>
</dbReference>
<dbReference type="InterPro" id="IPR036390">
    <property type="entry name" value="WH_DNA-bd_sf"/>
</dbReference>
<evidence type="ECO:0000256" key="1">
    <source>
        <dbReference type="ARBA" id="ARBA00022798"/>
    </source>
</evidence>
<organism evidence="8 9">
    <name type="scientific">Virgisporangium aurantiacum</name>
    <dbReference type="NCBI Taxonomy" id="175570"/>
    <lineage>
        <taxon>Bacteria</taxon>
        <taxon>Bacillati</taxon>
        <taxon>Actinomycetota</taxon>
        <taxon>Actinomycetes</taxon>
        <taxon>Micromonosporales</taxon>
        <taxon>Micromonosporaceae</taxon>
        <taxon>Virgisporangium</taxon>
    </lineage>
</organism>
<dbReference type="InterPro" id="IPR029016">
    <property type="entry name" value="GAF-like_dom_sf"/>
</dbReference>
<reference evidence="8" key="1">
    <citation type="submission" date="2021-01" db="EMBL/GenBank/DDBJ databases">
        <title>Whole genome shotgun sequence of Virgisporangium aurantiacum NBRC 16421.</title>
        <authorList>
            <person name="Komaki H."/>
            <person name="Tamura T."/>
        </authorList>
    </citation>
    <scope>NUCLEOTIDE SEQUENCE</scope>
    <source>
        <strain evidence="8">NBRC 16421</strain>
    </source>
</reference>
<dbReference type="InterPro" id="IPR005471">
    <property type="entry name" value="Tscrpt_reg_IclR_N"/>
</dbReference>
<dbReference type="Gene3D" id="3.30.450.40">
    <property type="match status" value="1"/>
</dbReference>
<evidence type="ECO:0000256" key="2">
    <source>
        <dbReference type="ARBA" id="ARBA00023015"/>
    </source>
</evidence>
<evidence type="ECO:0000256" key="5">
    <source>
        <dbReference type="ARBA" id="ARBA00058938"/>
    </source>
</evidence>
<feature type="domain" description="HTH iclR-type" evidence="7">
    <location>
        <begin position="1"/>
        <end position="62"/>
    </location>
</feature>
<dbReference type="Gene3D" id="1.10.10.10">
    <property type="entry name" value="Winged helix-like DNA-binding domain superfamily/Winged helix DNA-binding domain"/>
    <property type="match status" value="1"/>
</dbReference>
<name>A0A8J3ZAG4_9ACTN</name>
<dbReference type="RefSeq" id="WP_203997327.1">
    <property type="nucleotide sequence ID" value="NZ_BOPG01000033.1"/>
</dbReference>
<evidence type="ECO:0000256" key="3">
    <source>
        <dbReference type="ARBA" id="ARBA00023125"/>
    </source>
</evidence>
<sequence>MRGVRRAAEVLELFSVERPYWGPTEVAAEVGVAKSSAHELLRELAHAGLVERMACGKYRLGWRLVGLARTMLQSHGHGTTVIPAARELARELGETVHVAALDRDRVLYVASVVPAGGVAAPTVPVAAESTPLGQVLGTEHRGVLVGPQRALDGVECAAAALRVGDEPAGSLGVCATSERFAARRDVYARAVAATRKRVARTVRL</sequence>
<gene>
    <name evidence="8" type="ORF">Vau01_052440</name>
</gene>
<evidence type="ECO:0000259" key="7">
    <source>
        <dbReference type="PROSITE" id="PS51077"/>
    </source>
</evidence>
<dbReference type="GO" id="GO:0003677">
    <property type="term" value="F:DNA binding"/>
    <property type="evidence" value="ECO:0007669"/>
    <property type="project" value="UniProtKB-KW"/>
</dbReference>
<evidence type="ECO:0000313" key="9">
    <source>
        <dbReference type="Proteomes" id="UP000612585"/>
    </source>
</evidence>